<keyword evidence="1" id="KW-0732">Signal</keyword>
<evidence type="ECO:0000313" key="3">
    <source>
        <dbReference type="EMBL" id="MBK7674815.1"/>
    </source>
</evidence>
<dbReference type="Pfam" id="PF16036">
    <property type="entry name" value="Chalcone_3"/>
    <property type="match status" value="1"/>
</dbReference>
<evidence type="ECO:0000256" key="1">
    <source>
        <dbReference type="SAM" id="SignalP"/>
    </source>
</evidence>
<protein>
    <submittedName>
        <fullName evidence="3">Chalcone isomerase family protein</fullName>
    </submittedName>
</protein>
<gene>
    <name evidence="3" type="ORF">IPJ27_08585</name>
</gene>
<organism evidence="3 4">
    <name type="scientific">Candidatus Accumulibacter proximus</name>
    <dbReference type="NCBI Taxonomy" id="2954385"/>
    <lineage>
        <taxon>Bacteria</taxon>
        <taxon>Pseudomonadati</taxon>
        <taxon>Pseudomonadota</taxon>
        <taxon>Betaproteobacteria</taxon>
        <taxon>Candidatus Accumulibacter</taxon>
    </lineage>
</organism>
<accession>A0A935PWU2</accession>
<dbReference type="GO" id="GO:0016853">
    <property type="term" value="F:isomerase activity"/>
    <property type="evidence" value="ECO:0007669"/>
    <property type="project" value="UniProtKB-KW"/>
</dbReference>
<keyword evidence="3" id="KW-0413">Isomerase</keyword>
<reference evidence="3 4" key="1">
    <citation type="submission" date="2020-10" db="EMBL/GenBank/DDBJ databases">
        <title>Connecting structure to function with the recovery of over 1000 high-quality activated sludge metagenome-assembled genomes encoding full-length rRNA genes using long-read sequencing.</title>
        <authorList>
            <person name="Singleton C.M."/>
            <person name="Petriglieri F."/>
            <person name="Kristensen J.M."/>
            <person name="Kirkegaard R.H."/>
            <person name="Michaelsen T.Y."/>
            <person name="Andersen M.H."/>
            <person name="Karst S.M."/>
            <person name="Dueholm M.S."/>
            <person name="Nielsen P.H."/>
            <person name="Albertsen M."/>
        </authorList>
    </citation>
    <scope>NUCLEOTIDE SEQUENCE [LARGE SCALE GENOMIC DNA]</scope>
    <source>
        <strain evidence="3">EsbW_18-Q3-R4-48_BATAC.285</strain>
    </source>
</reference>
<sequence length="176" mass="19659">MRALIASILFACSSLVYALPESVRKGEAGWRQWGSGEMTWLGFSLYHATLWVVGDSALDASATSPSALQLDYQRDIPRDRLVQTSVDEMRRLGASEGQLQRWEPELRRVVPDVKEGDSIIGVHYPGRGAAFFHRGRPTGEVRDADFARLFFAIWLDPRSRSPSLRAALLKRPDSGT</sequence>
<dbReference type="EMBL" id="JADJMH010000005">
    <property type="protein sequence ID" value="MBK7674815.1"/>
    <property type="molecule type" value="Genomic_DNA"/>
</dbReference>
<dbReference type="InterPro" id="IPR016087">
    <property type="entry name" value="Chalcone_isomerase"/>
</dbReference>
<proteinExistence type="predicted"/>
<dbReference type="AlphaFoldDB" id="A0A935PWU2"/>
<evidence type="ECO:0000259" key="2">
    <source>
        <dbReference type="Pfam" id="PF16036"/>
    </source>
</evidence>
<feature type="chain" id="PRO_5036793966" evidence="1">
    <location>
        <begin position="19"/>
        <end position="176"/>
    </location>
</feature>
<comment type="caution">
    <text evidence="3">The sequence shown here is derived from an EMBL/GenBank/DDBJ whole genome shotgun (WGS) entry which is preliminary data.</text>
</comment>
<evidence type="ECO:0000313" key="4">
    <source>
        <dbReference type="Proteomes" id="UP000697998"/>
    </source>
</evidence>
<feature type="signal peptide" evidence="1">
    <location>
        <begin position="1"/>
        <end position="18"/>
    </location>
</feature>
<dbReference type="Proteomes" id="UP000697998">
    <property type="component" value="Unassembled WGS sequence"/>
</dbReference>
<name>A0A935PWU2_9PROT</name>
<feature type="domain" description="Chalcone isomerase" evidence="2">
    <location>
        <begin position="39"/>
        <end position="169"/>
    </location>
</feature>